<dbReference type="InterPro" id="IPR002350">
    <property type="entry name" value="Kazal_dom"/>
</dbReference>
<dbReference type="Bgee" id="FBgn0262999">
    <property type="expression patterns" value="Expressed in spermatid in male reproductive gland and 11 other cell types or tissues"/>
</dbReference>
<feature type="domain" description="Kazal-like" evidence="2">
    <location>
        <begin position="21"/>
        <end position="70"/>
    </location>
</feature>
<keyword evidence="1" id="KW-0732">Signal</keyword>
<dbReference type="OrthoDB" id="126772at2759"/>
<dbReference type="AGR" id="FB:FBgn0262999"/>
<dbReference type="BioGRID-ORCS" id="12798569">
    <property type="hits" value="0 hits in 1 CRISPR screen"/>
</dbReference>
<sequence length="83" mass="9539">MRILGLALIYFWFGFAESCEKVCAKNFKPMCGYDGQCYTEAVNACYMRNINCVRAAKGKPVFRKLRLGACIKYYTICKMLPED</sequence>
<protein>
    <recommendedName>
        <fullName evidence="2">Kazal-like domain-containing protein</fullName>
    </recommendedName>
</protein>
<dbReference type="EMBL" id="AE014134">
    <property type="protein sequence ID" value="AFH03574.1"/>
    <property type="molecule type" value="Genomic_DNA"/>
</dbReference>
<dbReference type="Gene3D" id="3.30.60.30">
    <property type="match status" value="1"/>
</dbReference>
<dbReference type="SMR" id="M9NET9"/>
<dbReference type="VEuPathDB" id="VectorBase:FBgn0262999"/>
<dbReference type="HOGENOM" id="CLU_2576334_0_0_1"/>
<evidence type="ECO:0000256" key="1">
    <source>
        <dbReference type="SAM" id="SignalP"/>
    </source>
</evidence>
<reference evidence="3 5" key="9">
    <citation type="journal article" date="2015" name="G3 (Bethesda)">
        <title>Gene Model Annotations for Drosophila melanogaster: Impact of High-Throughput Data.</title>
        <authorList>
            <consortium name="FlyBase Consortium"/>
            <person name="Matthews B.B."/>
            <person name="Dos Santos G."/>
            <person name="Crosby M.A."/>
            <person name="Emmert D.B."/>
            <person name="St Pierre S.E."/>
            <person name="Gramates L.S."/>
            <person name="Zhou P."/>
            <person name="Schroeder A.J."/>
            <person name="Falls K."/>
            <person name="Strelets V."/>
            <person name="Russo S.M."/>
            <person name="Gelbart W.M."/>
            <person name="null"/>
        </authorList>
    </citation>
    <scope>NUCLEOTIDE SEQUENCE [LARGE SCALE GENOMIC DNA]</scope>
    <source>
        <strain evidence="5">Berkeley</strain>
    </source>
</reference>
<reference evidence="3 5" key="6">
    <citation type="journal article" date="2005" name="PLoS Comput. Biol.">
        <title>Combined evidence annotation of transposable elements in genome sequences.</title>
        <authorList>
            <person name="Quesneville H."/>
            <person name="Bergman C.M."/>
            <person name="Andrieu O."/>
            <person name="Autard D."/>
            <person name="Nouaud D."/>
            <person name="Ashburner M."/>
            <person name="Anxolabehere D."/>
        </authorList>
    </citation>
    <scope>NUCLEOTIDE SEQUENCE [LARGE SCALE GENOMIC DNA]</scope>
    <source>
        <strain evidence="5">Berkeley</strain>
    </source>
</reference>
<dbReference type="SUPFAM" id="SSF100895">
    <property type="entry name" value="Kazal-type serine protease inhibitors"/>
    <property type="match status" value="1"/>
</dbReference>
<dbReference type="Pfam" id="PF00050">
    <property type="entry name" value="Kazal_1"/>
    <property type="match status" value="1"/>
</dbReference>
<evidence type="ECO:0000313" key="5">
    <source>
        <dbReference type="Proteomes" id="UP000000803"/>
    </source>
</evidence>
<keyword evidence="5" id="KW-1185">Reference proteome</keyword>
<reference evidence="3 5" key="3">
    <citation type="journal article" date="2002" name="Genome Biol.">
        <title>Annotation of the Drosophila melanogaster euchromatic genome: a systematic review.</title>
        <authorList>
            <person name="Misra S."/>
            <person name="Crosby M.A."/>
            <person name="Mungall C.J."/>
            <person name="Matthews B.B."/>
            <person name="Campbell K.S."/>
            <person name="Hradecky P."/>
            <person name="Huang Y."/>
            <person name="Kaminker J.S."/>
            <person name="Millburn G.H."/>
            <person name="Prochnik S.E."/>
            <person name="Smith C.D."/>
            <person name="Tupy J.L."/>
            <person name="Whitfied E.J."/>
            <person name="Bayraktaroglu L."/>
            <person name="Berman B.P."/>
            <person name="Bettencourt B.R."/>
            <person name="Celniker S.E."/>
            <person name="de Grey A.D."/>
            <person name="Drysdale R.A."/>
            <person name="Harris N.L."/>
            <person name="Richter J."/>
            <person name="Russo S."/>
            <person name="Schroeder A.J."/>
            <person name="Shu S.Q."/>
            <person name="Stapleton M."/>
            <person name="Yamada C."/>
            <person name="Ashburner M."/>
            <person name="Gelbart W.M."/>
            <person name="Rubin G.M."/>
            <person name="Lewis S.E."/>
        </authorList>
    </citation>
    <scope>GENOME REANNOTATION</scope>
    <source>
        <strain evidence="5">Berkeley</strain>
    </source>
</reference>
<dbReference type="GeneID" id="12798569"/>
<dbReference type="FlyBase" id="FBgn0262999">
    <property type="gene designation" value="CG43307"/>
</dbReference>
<dbReference type="Proteomes" id="UP000000803">
    <property type="component" value="Chromosome 2L"/>
</dbReference>
<dbReference type="AlphaFoldDB" id="M9NET9"/>
<reference evidence="3 5" key="5">
    <citation type="journal article" date="2002" name="Genome Biol.">
        <title>Heterochromatic sequences in a Drosophila whole-genome shotgun assembly.</title>
        <authorList>
            <person name="Hoskins R.A."/>
            <person name="Smith C.D."/>
            <person name="Carlson J.W."/>
            <person name="Carvalho A.B."/>
            <person name="Halpern A."/>
            <person name="Kaminker J.S."/>
            <person name="Kennedy C."/>
            <person name="Mungall C.J."/>
            <person name="Sullivan B.A."/>
            <person name="Sutton G.G."/>
            <person name="Yasuhara J.C."/>
            <person name="Wakimoto B.T."/>
            <person name="Myers E.W."/>
            <person name="Celniker S.E."/>
            <person name="Rubin G.M."/>
            <person name="Karpen G.H."/>
        </authorList>
    </citation>
    <scope>NUCLEOTIDE SEQUENCE [LARGE SCALE GENOMIC DNA]</scope>
    <source>
        <strain evidence="5">Berkeley</strain>
    </source>
</reference>
<proteinExistence type="predicted"/>
<evidence type="ECO:0000259" key="2">
    <source>
        <dbReference type="Pfam" id="PF00050"/>
    </source>
</evidence>
<gene>
    <name evidence="3" type="primary">lincRNA.52</name>
    <name evidence="3" type="synonym">Dmel\CG43307</name>
    <name evidence="3 4" type="ORF">CG43307</name>
    <name evidence="3" type="ORF">Dmel_CG43307</name>
</gene>
<reference evidence="3 5" key="8">
    <citation type="journal article" date="2007" name="Science">
        <title>Sequence finishing and mapping of Drosophila melanogaster heterochromatin.</title>
        <authorList>
            <person name="Hoskins R.A."/>
            <person name="Carlson J.W."/>
            <person name="Kennedy C."/>
            <person name="Acevedo D."/>
            <person name="Evans-Holm M."/>
            <person name="Frise E."/>
            <person name="Wan K.H."/>
            <person name="Park S."/>
            <person name="Mendez-Lago M."/>
            <person name="Rossi F."/>
            <person name="Villasante A."/>
            <person name="Dimitri P."/>
            <person name="Karpen G.H."/>
            <person name="Celniker S.E."/>
        </authorList>
    </citation>
    <scope>NUCLEOTIDE SEQUENCE [LARGE SCALE GENOMIC DNA]</scope>
    <source>
        <strain evidence="5">Berkeley</strain>
    </source>
</reference>
<feature type="chain" id="PRO_5004101318" description="Kazal-like domain-containing protein" evidence="1">
    <location>
        <begin position="19"/>
        <end position="83"/>
    </location>
</feature>
<reference evidence="3 5" key="4">
    <citation type="journal article" date="2002" name="Genome Biol.">
        <title>The transposable elements of the Drosophila melanogaster euchromatin: a genomics perspective.</title>
        <authorList>
            <person name="Kaminker J.S."/>
            <person name="Bergman C.M."/>
            <person name="Kronmiller B."/>
            <person name="Carlson J."/>
            <person name="Svirskas R."/>
            <person name="Patel S."/>
            <person name="Frise E."/>
            <person name="Wheeler D.A."/>
            <person name="Lewis S.E."/>
            <person name="Rubin G.M."/>
            <person name="Ashburner M."/>
            <person name="Celniker S.E."/>
        </authorList>
    </citation>
    <scope>NUCLEOTIDE SEQUENCE [LARGE SCALE GENOMIC DNA]</scope>
    <source>
        <strain evidence="5">Berkeley</strain>
    </source>
</reference>
<evidence type="ECO:0000313" key="4">
    <source>
        <dbReference type="FlyBase" id="FBgn0262999"/>
    </source>
</evidence>
<reference evidence="3 5" key="10">
    <citation type="journal article" date="2015" name="G3 (Bethesda)">
        <title>Gene Model Annotations for Drosophila melanogaster: The Rule-Benders.</title>
        <authorList>
            <consortium name="FlyBase Consortium"/>
            <person name="Crosby M.A."/>
            <person name="Gramates L.S."/>
            <person name="Dos Santos G."/>
            <person name="Matthews B.B."/>
            <person name="St Pierre S.E."/>
            <person name="Zhou P."/>
            <person name="Schroeder A.J."/>
            <person name="Falls K."/>
            <person name="Emmert D.B."/>
            <person name="Russo S.M."/>
            <person name="Gelbart W.M."/>
            <person name="null"/>
        </authorList>
    </citation>
    <scope>NUCLEOTIDE SEQUENCE [LARGE SCALE GENOMIC DNA]</scope>
    <source>
        <strain evidence="5">Berkeley</strain>
    </source>
</reference>
<dbReference type="KEGG" id="dme:Dmel_CG43307"/>
<dbReference type="InParanoid" id="M9NET9"/>
<reference evidence="3 5" key="2">
    <citation type="journal article" date="2002" name="Genome Biol.">
        <title>Finishing a whole-genome shotgun: release 3 of the Drosophila melanogaster euchromatic genome sequence.</title>
        <authorList>
            <person name="Celniker S.E."/>
            <person name="Wheeler D.A."/>
            <person name="Kronmiller B."/>
            <person name="Carlson J.W."/>
            <person name="Halpern A."/>
            <person name="Patel S."/>
            <person name="Adams M."/>
            <person name="Champe M."/>
            <person name="Dugan S.P."/>
            <person name="Frise E."/>
            <person name="Hodgson A."/>
            <person name="George R.A."/>
            <person name="Hoskins R.A."/>
            <person name="Laverty T."/>
            <person name="Muzny D.M."/>
            <person name="Nelson C.R."/>
            <person name="Pacleb J.M."/>
            <person name="Park S."/>
            <person name="Pfeiffer B.D."/>
            <person name="Richards S."/>
            <person name="Sodergren E.J."/>
            <person name="Svirskas R."/>
            <person name="Tabor P.E."/>
            <person name="Wan K."/>
            <person name="Stapleton M."/>
            <person name="Sutton G.G."/>
            <person name="Venter C."/>
            <person name="Weinstock G."/>
            <person name="Scherer S.E."/>
            <person name="Myers E.W."/>
            <person name="Gibbs R.A."/>
            <person name="Rubin G.M."/>
        </authorList>
    </citation>
    <scope>NUCLEOTIDE SEQUENCE [LARGE SCALE GENOMIC DNA]</scope>
    <source>
        <strain evidence="5">Berkeley</strain>
    </source>
</reference>
<dbReference type="RefSeq" id="NP_001245900.1">
    <property type="nucleotide sequence ID" value="NM_001258971.1"/>
</dbReference>
<reference evidence="3 5" key="1">
    <citation type="journal article" date="2000" name="Science">
        <title>The genome sequence of Drosophila melanogaster.</title>
        <authorList>
            <person name="Adams M.D."/>
            <person name="Celniker S.E."/>
            <person name="Holt R.A."/>
            <person name="Evans C.A."/>
            <person name="Gocayne J.D."/>
            <person name="Amanatides P.G."/>
            <person name="Scherer S.E."/>
            <person name="Li P.W."/>
            <person name="Hoskins R.A."/>
            <person name="Galle R.F."/>
            <person name="George R.A."/>
            <person name="Lewis S.E."/>
            <person name="Richards S."/>
            <person name="Ashburner M."/>
            <person name="Henderson S.N."/>
            <person name="Sutton G.G."/>
            <person name="Wortman J.R."/>
            <person name="Yandell M.D."/>
            <person name="Zhang Q."/>
            <person name="Chen L.X."/>
            <person name="Brandon R.C."/>
            <person name="Rogers Y.H."/>
            <person name="Blazej R.G."/>
            <person name="Champe M."/>
            <person name="Pfeiffer B.D."/>
            <person name="Wan K.H."/>
            <person name="Doyle C."/>
            <person name="Baxter E.G."/>
            <person name="Helt G."/>
            <person name="Nelson C.R."/>
            <person name="Gabor G.L."/>
            <person name="Abril J.F."/>
            <person name="Agbayani A."/>
            <person name="An H.J."/>
            <person name="Andrews-Pfannkoch C."/>
            <person name="Baldwin D."/>
            <person name="Ballew R.M."/>
            <person name="Basu A."/>
            <person name="Baxendale J."/>
            <person name="Bayraktaroglu L."/>
            <person name="Beasley E.M."/>
            <person name="Beeson K.Y."/>
            <person name="Benos P.V."/>
            <person name="Berman B.P."/>
            <person name="Bhandari D."/>
            <person name="Bolshakov S."/>
            <person name="Borkova D."/>
            <person name="Botchan M.R."/>
            <person name="Bouck J."/>
            <person name="Brokstein P."/>
            <person name="Brottier P."/>
            <person name="Burtis K.C."/>
            <person name="Busam D.A."/>
            <person name="Butler H."/>
            <person name="Cadieu E."/>
            <person name="Center A."/>
            <person name="Chandra I."/>
            <person name="Cherry J.M."/>
            <person name="Cawley S."/>
            <person name="Dahlke C."/>
            <person name="Davenport L.B."/>
            <person name="Davies P."/>
            <person name="de Pablos B."/>
            <person name="Delcher A."/>
            <person name="Deng Z."/>
            <person name="Mays A.D."/>
            <person name="Dew I."/>
            <person name="Dietz S.M."/>
            <person name="Dodson K."/>
            <person name="Doup L.E."/>
            <person name="Downes M."/>
            <person name="Dugan-Rocha S."/>
            <person name="Dunkov B.C."/>
            <person name="Dunn P."/>
            <person name="Durbin K.J."/>
            <person name="Evangelista C.C."/>
            <person name="Ferraz C."/>
            <person name="Ferriera S."/>
            <person name="Fleischmann W."/>
            <person name="Fosler C."/>
            <person name="Gabrielian A.E."/>
            <person name="Garg N.S."/>
            <person name="Gelbart W.M."/>
            <person name="Glasser K."/>
            <person name="Glodek A."/>
            <person name="Gong F."/>
            <person name="Gorrell J.H."/>
            <person name="Gu Z."/>
            <person name="Guan P."/>
            <person name="Harris M."/>
            <person name="Harris N.L."/>
            <person name="Harvey D."/>
            <person name="Heiman T.J."/>
            <person name="Hernandez J.R."/>
            <person name="Houck J."/>
            <person name="Hostin D."/>
            <person name="Houston K.A."/>
            <person name="Howland T.J."/>
            <person name="Wei M.H."/>
            <person name="Ibegwam C."/>
            <person name="Jalali M."/>
            <person name="Kalush F."/>
            <person name="Karpen G.H."/>
            <person name="Ke Z."/>
            <person name="Kennison J.A."/>
            <person name="Ketchum K.A."/>
            <person name="Kimmel B.E."/>
            <person name="Kodira C.D."/>
            <person name="Kraft C."/>
            <person name="Kravitz S."/>
            <person name="Kulp D."/>
            <person name="Lai Z."/>
            <person name="Lasko P."/>
            <person name="Lei Y."/>
            <person name="Levitsky A.A."/>
            <person name="Li J."/>
            <person name="Li Z."/>
            <person name="Liang Y."/>
            <person name="Lin X."/>
            <person name="Liu X."/>
            <person name="Mattei B."/>
            <person name="McIntosh T.C."/>
            <person name="McLeod M.P."/>
            <person name="McPherson D."/>
            <person name="Merkulov G."/>
            <person name="Milshina N.V."/>
            <person name="Mobarry C."/>
            <person name="Morris J."/>
            <person name="Moshrefi A."/>
            <person name="Mount S.M."/>
            <person name="Moy M."/>
            <person name="Murphy B."/>
            <person name="Murphy L."/>
            <person name="Muzny D.M."/>
            <person name="Nelson D.L."/>
            <person name="Nelson D.R."/>
            <person name="Nelson K.A."/>
            <person name="Nixon K."/>
            <person name="Nusskern D.R."/>
            <person name="Pacleb J.M."/>
            <person name="Palazzolo M."/>
            <person name="Pittman G.S."/>
            <person name="Pan S."/>
            <person name="Pollard J."/>
            <person name="Puri V."/>
            <person name="Reese M.G."/>
            <person name="Reinert K."/>
            <person name="Remington K."/>
            <person name="Saunders R.D."/>
            <person name="Scheeler F."/>
            <person name="Shen H."/>
            <person name="Shue B.C."/>
            <person name="Siden-Kiamos I."/>
            <person name="Simpson M."/>
            <person name="Skupski M.P."/>
            <person name="Smith T."/>
            <person name="Spier E."/>
            <person name="Spradling A.C."/>
            <person name="Stapleton M."/>
            <person name="Strong R."/>
            <person name="Sun E."/>
            <person name="Svirskas R."/>
            <person name="Tector C."/>
            <person name="Turner R."/>
            <person name="Venter E."/>
            <person name="Wang A.H."/>
            <person name="Wang X."/>
            <person name="Wang Z.Y."/>
            <person name="Wassarman D.A."/>
            <person name="Weinstock G.M."/>
            <person name="Weissenbach J."/>
            <person name="Williams S.M."/>
            <person name="WoodageT"/>
            <person name="Worley K.C."/>
            <person name="Wu D."/>
            <person name="Yang S."/>
            <person name="Yao Q.A."/>
            <person name="Ye J."/>
            <person name="Yeh R.F."/>
            <person name="Zaveri J.S."/>
            <person name="Zhan M."/>
            <person name="Zhang G."/>
            <person name="Zhao Q."/>
            <person name="Zheng L."/>
            <person name="Zheng X.H."/>
            <person name="Zhong F.N."/>
            <person name="Zhong W."/>
            <person name="Zhou X."/>
            <person name="Zhu S."/>
            <person name="Zhu X."/>
            <person name="Smith H.O."/>
            <person name="Gibbs R.A."/>
            <person name="Myers E.W."/>
            <person name="Rubin G.M."/>
            <person name="Venter J.C."/>
        </authorList>
    </citation>
    <scope>NUCLEOTIDE SEQUENCE [LARGE SCALE GENOMIC DNA]</scope>
    <source>
        <strain evidence="5">Berkeley</strain>
    </source>
</reference>
<reference evidence="3 5" key="7">
    <citation type="journal article" date="2007" name="Science">
        <title>The Release 5.1 annotation of Drosophila melanogaster heterochromatin.</title>
        <authorList>
            <person name="Smith C.D."/>
            <person name="Shu S."/>
            <person name="Mungall C.J."/>
            <person name="Karpen G.H."/>
        </authorList>
    </citation>
    <scope>NUCLEOTIDE SEQUENCE [LARGE SCALE GENOMIC DNA]</scope>
    <source>
        <strain evidence="5">Berkeley</strain>
    </source>
</reference>
<reference evidence="3 5" key="11">
    <citation type="journal article" date="2015" name="Genome Res.">
        <title>The Release 6 reference sequence of the Drosophila melanogaster genome.</title>
        <authorList>
            <person name="Hoskins R.A."/>
            <person name="Carlson J.W."/>
            <person name="Wan K.H."/>
            <person name="Park S."/>
            <person name="Mendez I."/>
            <person name="Galle S.E."/>
            <person name="Booth B.W."/>
            <person name="Pfeiffer B.D."/>
            <person name="George R.A."/>
            <person name="Svirskas R."/>
            <person name="Krzywinski M."/>
            <person name="Schein J."/>
            <person name="Accardo M.C."/>
            <person name="Damia E."/>
            <person name="Messina G."/>
            <person name="Mendez-Lago M."/>
            <person name="de Pablos B."/>
            <person name="Demakova O.V."/>
            <person name="Andreyeva E.N."/>
            <person name="Boldyreva L.V."/>
            <person name="Marra M."/>
            <person name="Carvalho A.B."/>
            <person name="Dimitri P."/>
            <person name="Villasante A."/>
            <person name="Zhimulev I.F."/>
            <person name="Rubin G.M."/>
            <person name="Karpen G.H."/>
            <person name="Celniker S.E."/>
        </authorList>
    </citation>
    <scope>NUCLEOTIDE SEQUENCE [LARGE SCALE GENOMIC DNA]</scope>
    <source>
        <strain evidence="5">Berkeley</strain>
    </source>
</reference>
<dbReference type="InterPro" id="IPR036058">
    <property type="entry name" value="Kazal_dom_sf"/>
</dbReference>
<accession>M9NET9</accession>
<evidence type="ECO:0000313" key="3">
    <source>
        <dbReference type="EMBL" id="AFH03574.1"/>
    </source>
</evidence>
<feature type="signal peptide" evidence="1">
    <location>
        <begin position="1"/>
        <end position="18"/>
    </location>
</feature>
<name>M9NET9_DROME</name>
<organism evidence="3 5">
    <name type="scientific">Drosophila melanogaster</name>
    <name type="common">Fruit fly</name>
    <dbReference type="NCBI Taxonomy" id="7227"/>
    <lineage>
        <taxon>Eukaryota</taxon>
        <taxon>Metazoa</taxon>
        <taxon>Ecdysozoa</taxon>
        <taxon>Arthropoda</taxon>
        <taxon>Hexapoda</taxon>
        <taxon>Insecta</taxon>
        <taxon>Pterygota</taxon>
        <taxon>Neoptera</taxon>
        <taxon>Endopterygota</taxon>
        <taxon>Diptera</taxon>
        <taxon>Brachycera</taxon>
        <taxon>Muscomorpha</taxon>
        <taxon>Ephydroidea</taxon>
        <taxon>Drosophilidae</taxon>
        <taxon>Drosophila</taxon>
        <taxon>Sophophora</taxon>
    </lineage>
</organism>
<dbReference type="PaxDb" id="7227-FBpp0297740"/>